<dbReference type="InterPro" id="IPR051317">
    <property type="entry name" value="Gfo/Idh/MocA_oxidoreduct"/>
</dbReference>
<keyword evidence="4" id="KW-1185">Reference proteome</keyword>
<evidence type="ECO:0000313" key="3">
    <source>
        <dbReference type="EMBL" id="QOV18678.1"/>
    </source>
</evidence>
<dbReference type="SUPFAM" id="SSF51735">
    <property type="entry name" value="NAD(P)-binding Rossmann-fold domains"/>
    <property type="match status" value="1"/>
</dbReference>
<name>A0A7M2REV5_9FIRM</name>
<dbReference type="PANTHER" id="PTHR43708:SF8">
    <property type="entry name" value="OXIDOREDUCTASE"/>
    <property type="match status" value="1"/>
</dbReference>
<dbReference type="InterPro" id="IPR000683">
    <property type="entry name" value="Gfo/Idh/MocA-like_OxRdtase_N"/>
</dbReference>
<dbReference type="Proteomes" id="UP000593601">
    <property type="component" value="Chromosome"/>
</dbReference>
<dbReference type="InterPro" id="IPR036291">
    <property type="entry name" value="NAD(P)-bd_dom_sf"/>
</dbReference>
<evidence type="ECO:0000259" key="2">
    <source>
        <dbReference type="Pfam" id="PF22725"/>
    </source>
</evidence>
<evidence type="ECO:0000313" key="4">
    <source>
        <dbReference type="Proteomes" id="UP000593601"/>
    </source>
</evidence>
<feature type="domain" description="Gfo/Idh/MocA-like oxidoreductase N-terminal" evidence="1">
    <location>
        <begin position="4"/>
        <end position="118"/>
    </location>
</feature>
<dbReference type="Pfam" id="PF01408">
    <property type="entry name" value="GFO_IDH_MocA"/>
    <property type="match status" value="1"/>
</dbReference>
<dbReference type="KEGG" id="bliq:INP51_11765"/>
<accession>A0A7M2REV5</accession>
<dbReference type="Pfam" id="PF22725">
    <property type="entry name" value="GFO_IDH_MocA_C3"/>
    <property type="match status" value="1"/>
</dbReference>
<sequence length="350" mass="39511">MEHKIAIIGFGGMGHWHYDLIQKIDDLSISGIYDIDEKQQKDAEDKGLRVYKDLDELLDDQRSDLVLVATPNDLHKKLSILSLESGKNVVCEKPAAISSVEVQEMIDAANCTGKFLTIHQNRRWDQDYKMVRDLIKTDKLGGLWRIESRVHGSIGIPADHWRQFQEHGGGMVLDWGVHLFDQITQMFRGEKIKKVYAALTHVTNLMVDDGFTVELTMESGVVALVEAGTSNFISLPRWYVLGSEGTAEIKNFAQKGEIVCARGNGADDVMPVLTAAGPTKTMAPRREENIHREELPLIESDIREFYQNVMRVIEGKEESLIKMTEVKRVMQLMEAVFESGETGEPVYFES</sequence>
<dbReference type="GO" id="GO:0000166">
    <property type="term" value="F:nucleotide binding"/>
    <property type="evidence" value="ECO:0007669"/>
    <property type="project" value="InterPro"/>
</dbReference>
<dbReference type="RefSeq" id="WP_193735040.1">
    <property type="nucleotide sequence ID" value="NZ_CP063304.1"/>
</dbReference>
<dbReference type="EMBL" id="CP063304">
    <property type="protein sequence ID" value="QOV18678.1"/>
    <property type="molecule type" value="Genomic_DNA"/>
</dbReference>
<gene>
    <name evidence="3" type="ORF">INP51_11765</name>
</gene>
<dbReference type="SUPFAM" id="SSF55347">
    <property type="entry name" value="Glyceraldehyde-3-phosphate dehydrogenase-like, C-terminal domain"/>
    <property type="match status" value="1"/>
</dbReference>
<reference evidence="3 4" key="1">
    <citation type="submission" date="2020-10" db="EMBL/GenBank/DDBJ databases">
        <title>Blautia liquoris sp.nov., isolated from the mud in a fermentation cellar used for the production of Chinese strong-flavoured liquor.</title>
        <authorList>
            <person name="Lu L."/>
        </authorList>
    </citation>
    <scope>NUCLEOTIDE SEQUENCE [LARGE SCALE GENOMIC DNA]</scope>
    <source>
        <strain evidence="3 4">LZLJ-3</strain>
    </source>
</reference>
<proteinExistence type="predicted"/>
<feature type="domain" description="GFO/IDH/MocA-like oxidoreductase" evidence="2">
    <location>
        <begin position="128"/>
        <end position="248"/>
    </location>
</feature>
<dbReference type="Gene3D" id="3.30.360.10">
    <property type="entry name" value="Dihydrodipicolinate Reductase, domain 2"/>
    <property type="match status" value="1"/>
</dbReference>
<organism evidence="3 4">
    <name type="scientific">Blautia liquoris</name>
    <dbReference type="NCBI Taxonomy" id="2779518"/>
    <lineage>
        <taxon>Bacteria</taxon>
        <taxon>Bacillati</taxon>
        <taxon>Bacillota</taxon>
        <taxon>Clostridia</taxon>
        <taxon>Lachnospirales</taxon>
        <taxon>Lachnospiraceae</taxon>
        <taxon>Blautia</taxon>
    </lineage>
</organism>
<dbReference type="PANTHER" id="PTHR43708">
    <property type="entry name" value="CONSERVED EXPRESSED OXIDOREDUCTASE (EUROFUNG)"/>
    <property type="match status" value="1"/>
</dbReference>
<dbReference type="AlphaFoldDB" id="A0A7M2REV5"/>
<dbReference type="InterPro" id="IPR055170">
    <property type="entry name" value="GFO_IDH_MocA-like_dom"/>
</dbReference>
<protein>
    <submittedName>
        <fullName evidence="3">Gfo/Idh/MocA family oxidoreductase</fullName>
    </submittedName>
</protein>
<dbReference type="Gene3D" id="3.40.50.720">
    <property type="entry name" value="NAD(P)-binding Rossmann-like Domain"/>
    <property type="match status" value="1"/>
</dbReference>
<evidence type="ECO:0000259" key="1">
    <source>
        <dbReference type="Pfam" id="PF01408"/>
    </source>
</evidence>